<proteinExistence type="predicted"/>
<reference evidence="2" key="1">
    <citation type="submission" date="2022-07" db="EMBL/GenBank/DDBJ databases">
        <title>Prevotella copri.</title>
        <authorList>
            <person name="Yang C."/>
        </authorList>
    </citation>
    <scope>NUCLEOTIDE SEQUENCE</scope>
    <source>
        <strain evidence="2">HF1476</strain>
    </source>
</reference>
<evidence type="ECO:0000313" key="2">
    <source>
        <dbReference type="EMBL" id="MCP9601251.1"/>
    </source>
</evidence>
<dbReference type="PROSITE" id="PS50943">
    <property type="entry name" value="HTH_CROC1"/>
    <property type="match status" value="1"/>
</dbReference>
<dbReference type="RefSeq" id="WP_254975027.1">
    <property type="nucleotide sequence ID" value="NZ_CP134813.1"/>
</dbReference>
<gene>
    <name evidence="2" type="ORF">NNC55_15105</name>
</gene>
<sequence length="155" mass="17676">MIEDIIFESKGHNQCEIKLQHSTGEITTLLFNSTFPMQAQEYYIKAIHLLLKKYPDLSPKDDLFGIFTLWFVQNSLEMPLGVGTSKNEERIRIGKRIKEIREDKKLEAKTLSLLTGIDAANLCRIEQGKQSVGIDVLSKIANAMGYKIDFVELKK</sequence>
<dbReference type="InterPro" id="IPR001387">
    <property type="entry name" value="Cro/C1-type_HTH"/>
</dbReference>
<dbReference type="AlphaFoldDB" id="A0AAW5IUU4"/>
<dbReference type="CDD" id="cd00093">
    <property type="entry name" value="HTH_XRE"/>
    <property type="match status" value="1"/>
</dbReference>
<evidence type="ECO:0000313" key="3">
    <source>
        <dbReference type="Proteomes" id="UP001204486"/>
    </source>
</evidence>
<feature type="domain" description="HTH cro/C1-type" evidence="1">
    <location>
        <begin position="97"/>
        <end position="151"/>
    </location>
</feature>
<protein>
    <submittedName>
        <fullName evidence="2">Helix-turn-helix domain-containing protein</fullName>
    </submittedName>
</protein>
<dbReference type="GO" id="GO:0003677">
    <property type="term" value="F:DNA binding"/>
    <property type="evidence" value="ECO:0007669"/>
    <property type="project" value="InterPro"/>
</dbReference>
<name>A0AAW5IUU4_9BACT</name>
<dbReference type="EMBL" id="JANDWN010000085">
    <property type="protein sequence ID" value="MCP9601251.1"/>
    <property type="molecule type" value="Genomic_DNA"/>
</dbReference>
<organism evidence="2 3">
    <name type="scientific">Segatella copri</name>
    <dbReference type="NCBI Taxonomy" id="165179"/>
    <lineage>
        <taxon>Bacteria</taxon>
        <taxon>Pseudomonadati</taxon>
        <taxon>Bacteroidota</taxon>
        <taxon>Bacteroidia</taxon>
        <taxon>Bacteroidales</taxon>
        <taxon>Prevotellaceae</taxon>
        <taxon>Segatella</taxon>
    </lineage>
</organism>
<dbReference type="InterPro" id="IPR010982">
    <property type="entry name" value="Lambda_DNA-bd_dom_sf"/>
</dbReference>
<dbReference type="Pfam" id="PF01381">
    <property type="entry name" value="HTH_3"/>
    <property type="match status" value="1"/>
</dbReference>
<dbReference type="Gene3D" id="1.10.260.40">
    <property type="entry name" value="lambda repressor-like DNA-binding domains"/>
    <property type="match status" value="1"/>
</dbReference>
<comment type="caution">
    <text evidence="2">The sequence shown here is derived from an EMBL/GenBank/DDBJ whole genome shotgun (WGS) entry which is preliminary data.</text>
</comment>
<accession>A0AAW5IUU4</accession>
<dbReference type="SMART" id="SM00530">
    <property type="entry name" value="HTH_XRE"/>
    <property type="match status" value="1"/>
</dbReference>
<dbReference type="Proteomes" id="UP001204486">
    <property type="component" value="Unassembled WGS sequence"/>
</dbReference>
<evidence type="ECO:0000259" key="1">
    <source>
        <dbReference type="PROSITE" id="PS50943"/>
    </source>
</evidence>
<dbReference type="SUPFAM" id="SSF47413">
    <property type="entry name" value="lambda repressor-like DNA-binding domains"/>
    <property type="match status" value="1"/>
</dbReference>